<sequence length="168" mass="18138">MRYITYSLTFLFAVIGVLAFPKETQNSNKDDMTHKADMTVTVSNTDTLPSAKISNDWGSGYEVSPGPSTDGSRPFTPSTANVGGVYSCIDINYGGRCLYKVYPLRFCSILPSWSRTVVSSIGPDQGTRVIGFSNEDCSGPSITVLYPGTSNLHGYGWGDRIGSIVALR</sequence>
<feature type="chain" id="PRO_5002215421" evidence="2">
    <location>
        <begin position="20"/>
        <end position="168"/>
    </location>
</feature>
<proteinExistence type="predicted"/>
<feature type="region of interest" description="Disordered" evidence="1">
    <location>
        <begin position="56"/>
        <end position="75"/>
    </location>
</feature>
<keyword evidence="4" id="KW-1185">Reference proteome</keyword>
<evidence type="ECO:0000313" key="4">
    <source>
        <dbReference type="Proteomes" id="UP000054279"/>
    </source>
</evidence>
<feature type="compositionally biased region" description="Polar residues" evidence="1">
    <location>
        <begin position="66"/>
        <end position="75"/>
    </location>
</feature>
<protein>
    <submittedName>
        <fullName evidence="3">Uncharacterized protein</fullName>
    </submittedName>
</protein>
<dbReference type="HOGENOM" id="CLU_1587542_0_0_1"/>
<organism evidence="3 4">
    <name type="scientific">Sphaerobolus stellatus (strain SS14)</name>
    <dbReference type="NCBI Taxonomy" id="990650"/>
    <lineage>
        <taxon>Eukaryota</taxon>
        <taxon>Fungi</taxon>
        <taxon>Dikarya</taxon>
        <taxon>Basidiomycota</taxon>
        <taxon>Agaricomycotina</taxon>
        <taxon>Agaricomycetes</taxon>
        <taxon>Phallomycetidae</taxon>
        <taxon>Geastrales</taxon>
        <taxon>Sphaerobolaceae</taxon>
        <taxon>Sphaerobolus</taxon>
    </lineage>
</organism>
<feature type="signal peptide" evidence="2">
    <location>
        <begin position="1"/>
        <end position="19"/>
    </location>
</feature>
<evidence type="ECO:0000313" key="3">
    <source>
        <dbReference type="EMBL" id="KIJ45932.1"/>
    </source>
</evidence>
<keyword evidence="2" id="KW-0732">Signal</keyword>
<reference evidence="3 4" key="1">
    <citation type="submission" date="2014-06" db="EMBL/GenBank/DDBJ databases">
        <title>Evolutionary Origins and Diversification of the Mycorrhizal Mutualists.</title>
        <authorList>
            <consortium name="DOE Joint Genome Institute"/>
            <consortium name="Mycorrhizal Genomics Consortium"/>
            <person name="Kohler A."/>
            <person name="Kuo A."/>
            <person name="Nagy L.G."/>
            <person name="Floudas D."/>
            <person name="Copeland A."/>
            <person name="Barry K.W."/>
            <person name="Cichocki N."/>
            <person name="Veneault-Fourrey C."/>
            <person name="LaButti K."/>
            <person name="Lindquist E.A."/>
            <person name="Lipzen A."/>
            <person name="Lundell T."/>
            <person name="Morin E."/>
            <person name="Murat C."/>
            <person name="Riley R."/>
            <person name="Ohm R."/>
            <person name="Sun H."/>
            <person name="Tunlid A."/>
            <person name="Henrissat B."/>
            <person name="Grigoriev I.V."/>
            <person name="Hibbett D.S."/>
            <person name="Martin F."/>
        </authorList>
    </citation>
    <scope>NUCLEOTIDE SEQUENCE [LARGE SCALE GENOMIC DNA]</scope>
    <source>
        <strain evidence="3 4">SS14</strain>
    </source>
</reference>
<dbReference type="EMBL" id="KN837110">
    <property type="protein sequence ID" value="KIJ45932.1"/>
    <property type="molecule type" value="Genomic_DNA"/>
</dbReference>
<evidence type="ECO:0000256" key="1">
    <source>
        <dbReference type="SAM" id="MobiDB-lite"/>
    </source>
</evidence>
<evidence type="ECO:0000256" key="2">
    <source>
        <dbReference type="SAM" id="SignalP"/>
    </source>
</evidence>
<gene>
    <name evidence="3" type="ORF">M422DRAFT_250721</name>
</gene>
<dbReference type="Proteomes" id="UP000054279">
    <property type="component" value="Unassembled WGS sequence"/>
</dbReference>
<name>A0A0C9VTN5_SPHS4</name>
<dbReference type="OrthoDB" id="2910287at2759"/>
<accession>A0A0C9VTN5</accession>
<dbReference type="AlphaFoldDB" id="A0A0C9VTN5"/>
<dbReference type="Gene3D" id="2.60.20.10">
    <property type="entry name" value="Crystallins"/>
    <property type="match status" value="1"/>
</dbReference>